<feature type="compositionally biased region" description="Low complexity" evidence="1">
    <location>
        <begin position="10"/>
        <end position="37"/>
    </location>
</feature>
<dbReference type="EMBL" id="QGMI01000153">
    <property type="protein sequence ID" value="TVY46346.1"/>
    <property type="molecule type" value="Genomic_DNA"/>
</dbReference>
<gene>
    <name evidence="2" type="ORF">LOCC1_G003608</name>
</gene>
<evidence type="ECO:0000256" key="1">
    <source>
        <dbReference type="SAM" id="MobiDB-lite"/>
    </source>
</evidence>
<feature type="compositionally biased region" description="Basic and acidic residues" evidence="1">
    <location>
        <begin position="38"/>
        <end position="50"/>
    </location>
</feature>
<proteinExistence type="predicted"/>
<comment type="caution">
    <text evidence="2">The sequence shown here is derived from an EMBL/GenBank/DDBJ whole genome shotgun (WGS) entry which is preliminary data.</text>
</comment>
<reference evidence="2 3" key="1">
    <citation type="submission" date="2018-05" db="EMBL/GenBank/DDBJ databases">
        <title>Genome sequencing and assembly of the regulated plant pathogen Lachnellula willkommii and related sister species for the development of diagnostic species identification markers.</title>
        <authorList>
            <person name="Giroux E."/>
            <person name="Bilodeau G."/>
        </authorList>
    </citation>
    <scope>NUCLEOTIDE SEQUENCE [LARGE SCALE GENOMIC DNA]</scope>
    <source>
        <strain evidence="2 3">CBS 160.35</strain>
    </source>
</reference>
<keyword evidence="3" id="KW-1185">Reference proteome</keyword>
<sequence>MPSATGSGDKPSNPTPNSSTSTSSAAQTTSNTTQPTKTEAEEAADRLYEERIEDENGMVTDYGLQGMLV</sequence>
<organism evidence="2 3">
    <name type="scientific">Lachnellula occidentalis</name>
    <dbReference type="NCBI Taxonomy" id="215460"/>
    <lineage>
        <taxon>Eukaryota</taxon>
        <taxon>Fungi</taxon>
        <taxon>Dikarya</taxon>
        <taxon>Ascomycota</taxon>
        <taxon>Pezizomycotina</taxon>
        <taxon>Leotiomycetes</taxon>
        <taxon>Helotiales</taxon>
        <taxon>Lachnaceae</taxon>
        <taxon>Lachnellula</taxon>
    </lineage>
</organism>
<dbReference type="Proteomes" id="UP000443090">
    <property type="component" value="Unassembled WGS sequence"/>
</dbReference>
<protein>
    <submittedName>
        <fullName evidence="2">Uncharacterized protein</fullName>
    </submittedName>
</protein>
<evidence type="ECO:0000313" key="3">
    <source>
        <dbReference type="Proteomes" id="UP000443090"/>
    </source>
</evidence>
<accession>A0A8H8S1X1</accession>
<dbReference type="AlphaFoldDB" id="A0A8H8S1X1"/>
<feature type="region of interest" description="Disordered" evidence="1">
    <location>
        <begin position="1"/>
        <end position="55"/>
    </location>
</feature>
<name>A0A8H8S1X1_9HELO</name>
<evidence type="ECO:0000313" key="2">
    <source>
        <dbReference type="EMBL" id="TVY46346.1"/>
    </source>
</evidence>